<keyword evidence="4" id="KW-0964">Secreted</keyword>
<name>A0A423VZR5_9PEZI</name>
<keyword evidence="13" id="KW-0732">Signal</keyword>
<keyword evidence="6 11" id="KW-0378">Hydrolase</keyword>
<evidence type="ECO:0000256" key="5">
    <source>
        <dbReference type="ARBA" id="ARBA00022669"/>
    </source>
</evidence>
<dbReference type="GO" id="GO:0006032">
    <property type="term" value="P:chitin catabolic process"/>
    <property type="evidence" value="ECO:0007669"/>
    <property type="project" value="UniProtKB-KW"/>
</dbReference>
<dbReference type="Proteomes" id="UP000283895">
    <property type="component" value="Unassembled WGS sequence"/>
</dbReference>
<keyword evidence="7" id="KW-0146">Chitin degradation</keyword>
<accession>A0A423VZR5</accession>
<keyword evidence="9 11" id="KW-0326">Glycosidase</keyword>
<dbReference type="PANTHER" id="PTHR45708:SF49">
    <property type="entry name" value="ENDOCHITINASE"/>
    <property type="match status" value="1"/>
</dbReference>
<evidence type="ECO:0000256" key="10">
    <source>
        <dbReference type="ARBA" id="ARBA00023326"/>
    </source>
</evidence>
<dbReference type="InterPro" id="IPR050542">
    <property type="entry name" value="Glycosyl_Hydrlase18_Chitinase"/>
</dbReference>
<keyword evidence="8" id="KW-0119">Carbohydrate metabolism</keyword>
<dbReference type="GO" id="GO:0000272">
    <property type="term" value="P:polysaccharide catabolic process"/>
    <property type="evidence" value="ECO:0007669"/>
    <property type="project" value="UniProtKB-KW"/>
</dbReference>
<sequence length="338" mass="35569">MKTQTLAALSLAAGAVNAMPYNSQFPKHTIKRASDVGDGTDVAVFWGQSTGDLADVCAEDSFDTIIMAFITSLNPPKLNLGKDTGSASDAQSSQSGWELFDGTVAGANGKSLADQITDCQGAGKKVMISFGGDSRYSNATFGSADEAKQAADYLWDLFLGGTGSQDLRPFGSDVILDGVDFDNESGDGSYYKDLVTELRGKMSSNSTKSYYLSAEPMCSFYDQSDSSIPDEILPQLDFVNIQFYNNEAQGIGGSDFKTTIQGWAKKFASVSPSPKLFLGVPGGDGAATSNIQSADDIKTTIQSVRNMNITGFGGVGIWDAGYAMKNDGFPAAVKGALA</sequence>
<dbReference type="PROSITE" id="PS01095">
    <property type="entry name" value="GH18_1"/>
    <property type="match status" value="1"/>
</dbReference>
<dbReference type="InterPro" id="IPR001579">
    <property type="entry name" value="Glyco_hydro_18_chit_AS"/>
</dbReference>
<keyword evidence="5" id="KW-0147">Chitin-binding</keyword>
<reference evidence="15 16" key="1">
    <citation type="submission" date="2015-09" db="EMBL/GenBank/DDBJ databases">
        <title>Host preference determinants of Valsa canker pathogens revealed by comparative genomics.</title>
        <authorList>
            <person name="Yin Z."/>
            <person name="Huang L."/>
        </authorList>
    </citation>
    <scope>NUCLEOTIDE SEQUENCE [LARGE SCALE GENOMIC DNA]</scope>
    <source>
        <strain evidence="15 16">03-1</strain>
    </source>
</reference>
<evidence type="ECO:0000256" key="9">
    <source>
        <dbReference type="ARBA" id="ARBA00023295"/>
    </source>
</evidence>
<feature type="domain" description="GH18" evidence="14">
    <location>
        <begin position="40"/>
        <end position="338"/>
    </location>
</feature>
<dbReference type="SUPFAM" id="SSF51445">
    <property type="entry name" value="(Trans)glycosidases"/>
    <property type="match status" value="1"/>
</dbReference>
<comment type="subcellular location">
    <subcellularLocation>
        <location evidence="2">Secreted</location>
    </subcellularLocation>
</comment>
<dbReference type="Gene3D" id="3.20.20.80">
    <property type="entry name" value="Glycosidases"/>
    <property type="match status" value="1"/>
</dbReference>
<feature type="chain" id="PRO_5019404116" description="chitinase" evidence="13">
    <location>
        <begin position="19"/>
        <end position="338"/>
    </location>
</feature>
<dbReference type="STRING" id="356882.A0A423VZR5"/>
<keyword evidence="10" id="KW-0624">Polysaccharide degradation</keyword>
<organism evidence="15 16">
    <name type="scientific">Cytospora schulzeri</name>
    <dbReference type="NCBI Taxonomy" id="448051"/>
    <lineage>
        <taxon>Eukaryota</taxon>
        <taxon>Fungi</taxon>
        <taxon>Dikarya</taxon>
        <taxon>Ascomycota</taxon>
        <taxon>Pezizomycotina</taxon>
        <taxon>Sordariomycetes</taxon>
        <taxon>Sordariomycetidae</taxon>
        <taxon>Diaporthales</taxon>
        <taxon>Cytosporaceae</taxon>
        <taxon>Cytospora</taxon>
    </lineage>
</organism>
<evidence type="ECO:0000256" key="12">
    <source>
        <dbReference type="RuleBase" id="RU004453"/>
    </source>
</evidence>
<evidence type="ECO:0000256" key="3">
    <source>
        <dbReference type="ARBA" id="ARBA00012729"/>
    </source>
</evidence>
<proteinExistence type="inferred from homology"/>
<evidence type="ECO:0000256" key="7">
    <source>
        <dbReference type="ARBA" id="ARBA00023024"/>
    </source>
</evidence>
<dbReference type="GO" id="GO:0008061">
    <property type="term" value="F:chitin binding"/>
    <property type="evidence" value="ECO:0007669"/>
    <property type="project" value="UniProtKB-KW"/>
</dbReference>
<evidence type="ECO:0000256" key="2">
    <source>
        <dbReference type="ARBA" id="ARBA00004613"/>
    </source>
</evidence>
<evidence type="ECO:0000256" key="8">
    <source>
        <dbReference type="ARBA" id="ARBA00023277"/>
    </source>
</evidence>
<dbReference type="GO" id="GO:0005576">
    <property type="term" value="C:extracellular region"/>
    <property type="evidence" value="ECO:0007669"/>
    <property type="project" value="UniProtKB-SubCell"/>
</dbReference>
<dbReference type="PANTHER" id="PTHR45708">
    <property type="entry name" value="ENDOCHITINASE"/>
    <property type="match status" value="1"/>
</dbReference>
<dbReference type="PROSITE" id="PS51910">
    <property type="entry name" value="GH18_2"/>
    <property type="match status" value="1"/>
</dbReference>
<evidence type="ECO:0000256" key="6">
    <source>
        <dbReference type="ARBA" id="ARBA00022801"/>
    </source>
</evidence>
<comment type="caution">
    <text evidence="15">The sequence shown here is derived from an EMBL/GenBank/DDBJ whole genome shotgun (WGS) entry which is preliminary data.</text>
</comment>
<evidence type="ECO:0000259" key="14">
    <source>
        <dbReference type="PROSITE" id="PS51910"/>
    </source>
</evidence>
<feature type="signal peptide" evidence="13">
    <location>
        <begin position="1"/>
        <end position="18"/>
    </location>
</feature>
<dbReference type="InterPro" id="IPR017853">
    <property type="entry name" value="GH"/>
</dbReference>
<evidence type="ECO:0000256" key="11">
    <source>
        <dbReference type="RuleBase" id="RU000489"/>
    </source>
</evidence>
<comment type="catalytic activity">
    <reaction evidence="1">
        <text>Random endo-hydrolysis of N-acetyl-beta-D-glucosaminide (1-&gt;4)-beta-linkages in chitin and chitodextrins.</text>
        <dbReference type="EC" id="3.2.1.14"/>
    </reaction>
</comment>
<evidence type="ECO:0000313" key="16">
    <source>
        <dbReference type="Proteomes" id="UP000283895"/>
    </source>
</evidence>
<evidence type="ECO:0000256" key="1">
    <source>
        <dbReference type="ARBA" id="ARBA00000822"/>
    </source>
</evidence>
<dbReference type="AlphaFoldDB" id="A0A423VZR5"/>
<dbReference type="EMBL" id="LKEA01000032">
    <property type="protein sequence ID" value="ROV96550.1"/>
    <property type="molecule type" value="Genomic_DNA"/>
</dbReference>
<dbReference type="EC" id="3.2.1.14" evidence="3"/>
<protein>
    <recommendedName>
        <fullName evidence="3">chitinase</fullName>
        <ecNumber evidence="3">3.2.1.14</ecNumber>
    </recommendedName>
</protein>
<keyword evidence="16" id="KW-1185">Reference proteome</keyword>
<gene>
    <name evidence="15" type="ORF">VMCG_07796</name>
</gene>
<evidence type="ECO:0000313" key="15">
    <source>
        <dbReference type="EMBL" id="ROV96550.1"/>
    </source>
</evidence>
<evidence type="ECO:0000256" key="4">
    <source>
        <dbReference type="ARBA" id="ARBA00022525"/>
    </source>
</evidence>
<dbReference type="Pfam" id="PF00704">
    <property type="entry name" value="Glyco_hydro_18"/>
    <property type="match status" value="1"/>
</dbReference>
<dbReference type="GO" id="GO:0008843">
    <property type="term" value="F:endochitinase activity"/>
    <property type="evidence" value="ECO:0007669"/>
    <property type="project" value="UniProtKB-EC"/>
</dbReference>
<evidence type="ECO:0000256" key="13">
    <source>
        <dbReference type="SAM" id="SignalP"/>
    </source>
</evidence>
<dbReference type="InterPro" id="IPR001223">
    <property type="entry name" value="Glyco_hydro18_cat"/>
</dbReference>
<comment type="similarity">
    <text evidence="12">Belongs to the glycosyl hydrolase 18 family.</text>
</comment>
<dbReference type="OrthoDB" id="2425929at2759"/>